<evidence type="ECO:0000259" key="7">
    <source>
        <dbReference type="PROSITE" id="PS50156"/>
    </source>
</evidence>
<protein>
    <submittedName>
        <fullName evidence="8">RND transporter</fullName>
    </submittedName>
</protein>
<sequence length="785" mass="86660">MSKHHQETAPLIERLIFNNRIFVLLLFTLLTLFFGYQAAQVKPDTSFEKMIPLKHPYIVNMIEHQDDLSGLGNSIRIAVAIKDGDIFSTEYMETLKRINDEVFFLPGVDRSNMRSLWTPNVRWTAVTEYGFDGGPVANQPAYLTEEHLEELRENILKSGEIGRLVANNFKSSIIEVPLQESYPNPDNQSELIRLDYGEFSRLLEEKIRSEFQGENPNISIHIVGFAKKVGDLIEGIIKVVGFFGGALLITFVLLLVFTRCFKSSLTTLVCSVIAVVWQLGLLRSMGFGLDPYSILVPFLVFAIGISHGVQIINGMAIEYTHADDANTAARRAFRALYIPGIVALVSDAVGFVTLLLIEIEVIRELGIAASVGVGVIILTNLILLPILMSYIGISKAAVKRKRELAARPQKMWLTVAKFAHPTVAPVSVVLAILAFGFGIYYGKNVEIGDLDPGAPELRPDSRYNLDNDFIISNYSTSSDILVVMVSTPTEMCSAYETMDAIDQLEWKMVNLPGVQSTVSLVTVAKQVIMGNNEGNLKWQALSRNQDNLNNAISRAPTGMFNSDCSLAPVMVFLEDHKADTLKRATAAVEAFAAEQNTETLEFKLAAGNAGIEAATNVVIEKSQLKMLLTVYAVVIFMCLITFRSIRAVLCIIIPLALTSVLANALMAFLGIGVKVATLPVIALGVGIGVDYGIYIYSRLETYLRQGLPLQEAYYETLKTTGKAVTFTGFTLAIGVATWIFSAIKFQADMGILLTFMFLWNMFGALWLLPALARFLIRPEKLRNGE</sequence>
<dbReference type="EMBL" id="QJSA01000009">
    <property type="protein sequence ID" value="RHW20918.1"/>
    <property type="molecule type" value="Genomic_DNA"/>
</dbReference>
<evidence type="ECO:0000313" key="8">
    <source>
        <dbReference type="EMBL" id="RHW20918.1"/>
    </source>
</evidence>
<gene>
    <name evidence="8" type="ORF">C2846_11140</name>
</gene>
<feature type="transmembrane region" description="Helical" evidence="6">
    <location>
        <begin position="624"/>
        <end position="642"/>
    </location>
</feature>
<feature type="domain" description="SSD" evidence="7">
    <location>
        <begin position="264"/>
        <end position="390"/>
    </location>
</feature>
<evidence type="ECO:0000256" key="1">
    <source>
        <dbReference type="ARBA" id="ARBA00004651"/>
    </source>
</evidence>
<proteinExistence type="predicted"/>
<feature type="transmembrane region" description="Helical" evidence="6">
    <location>
        <begin position="749"/>
        <end position="772"/>
    </location>
</feature>
<evidence type="ECO:0000256" key="3">
    <source>
        <dbReference type="ARBA" id="ARBA00022692"/>
    </source>
</evidence>
<dbReference type="InterPro" id="IPR000731">
    <property type="entry name" value="SSD"/>
</dbReference>
<keyword evidence="5 6" id="KW-0472">Membrane</keyword>
<dbReference type="PROSITE" id="PS50156">
    <property type="entry name" value="SSD"/>
    <property type="match status" value="1"/>
</dbReference>
<accession>A0A396RWD6</accession>
<dbReference type="RefSeq" id="WP_119701482.1">
    <property type="nucleotide sequence ID" value="NZ_QJSA01000009.1"/>
</dbReference>
<feature type="transmembrane region" description="Helical" evidence="6">
    <location>
        <begin position="235"/>
        <end position="257"/>
    </location>
</feature>
<keyword evidence="2" id="KW-1003">Cell membrane</keyword>
<dbReference type="InterPro" id="IPR050545">
    <property type="entry name" value="Mycobact_MmpL"/>
</dbReference>
<name>A0A396RWD6_9PSED</name>
<dbReference type="Proteomes" id="UP000265745">
    <property type="component" value="Unassembled WGS sequence"/>
</dbReference>
<evidence type="ECO:0000313" key="9">
    <source>
        <dbReference type="Proteomes" id="UP000265745"/>
    </source>
</evidence>
<dbReference type="Gene3D" id="1.20.1640.10">
    <property type="entry name" value="Multidrug efflux transporter AcrB transmembrane domain"/>
    <property type="match status" value="2"/>
</dbReference>
<feature type="transmembrane region" description="Helical" evidence="6">
    <location>
        <begin position="677"/>
        <end position="696"/>
    </location>
</feature>
<dbReference type="OrthoDB" id="5963930at2"/>
<keyword evidence="3 6" id="KW-0812">Transmembrane</keyword>
<dbReference type="PANTHER" id="PTHR33406">
    <property type="entry name" value="MEMBRANE PROTEIN MJ1562-RELATED"/>
    <property type="match status" value="1"/>
</dbReference>
<feature type="transmembrane region" description="Helical" evidence="6">
    <location>
        <begin position="649"/>
        <end position="671"/>
    </location>
</feature>
<dbReference type="InterPro" id="IPR004869">
    <property type="entry name" value="MMPL_dom"/>
</dbReference>
<feature type="transmembrane region" description="Helical" evidence="6">
    <location>
        <begin position="21"/>
        <end position="39"/>
    </location>
</feature>
<dbReference type="PANTHER" id="PTHR33406:SF10">
    <property type="entry name" value="SSD DOMAIN-CONTAINING PROTEIN"/>
    <property type="match status" value="1"/>
</dbReference>
<feature type="transmembrane region" description="Helical" evidence="6">
    <location>
        <begin position="264"/>
        <end position="282"/>
    </location>
</feature>
<keyword evidence="9" id="KW-1185">Reference proteome</keyword>
<feature type="transmembrane region" description="Helical" evidence="6">
    <location>
        <begin position="723"/>
        <end position="743"/>
    </location>
</feature>
<dbReference type="SUPFAM" id="SSF82866">
    <property type="entry name" value="Multidrug efflux transporter AcrB transmembrane domain"/>
    <property type="match status" value="2"/>
</dbReference>
<feature type="transmembrane region" description="Helical" evidence="6">
    <location>
        <begin position="369"/>
        <end position="393"/>
    </location>
</feature>
<dbReference type="Pfam" id="PF03176">
    <property type="entry name" value="MMPL"/>
    <property type="match status" value="2"/>
</dbReference>
<comment type="subcellular location">
    <subcellularLocation>
        <location evidence="1">Cell membrane</location>
        <topology evidence="1">Multi-pass membrane protein</topology>
    </subcellularLocation>
</comment>
<evidence type="ECO:0000256" key="6">
    <source>
        <dbReference type="SAM" id="Phobius"/>
    </source>
</evidence>
<reference evidence="8 9" key="1">
    <citation type="submission" date="2018-06" db="EMBL/GenBank/DDBJ databases">
        <title>Pseudomonas jilinensis sp. nov., isolated from the production water of Jilin Oilfield in China.</title>
        <authorList>
            <person name="Wang J."/>
        </authorList>
    </citation>
    <scope>NUCLEOTIDE SEQUENCE [LARGE SCALE GENOMIC DNA]</scope>
    <source>
        <strain evidence="8 9">JS15-10A1</strain>
    </source>
</reference>
<dbReference type="GO" id="GO:0005886">
    <property type="term" value="C:plasma membrane"/>
    <property type="evidence" value="ECO:0007669"/>
    <property type="project" value="UniProtKB-SubCell"/>
</dbReference>
<feature type="transmembrane region" description="Helical" evidence="6">
    <location>
        <begin position="294"/>
        <end position="316"/>
    </location>
</feature>
<evidence type="ECO:0000256" key="2">
    <source>
        <dbReference type="ARBA" id="ARBA00022475"/>
    </source>
</evidence>
<organism evidence="8 9">
    <name type="scientific">Pseudomonas jilinensis</name>
    <dbReference type="NCBI Taxonomy" id="2078689"/>
    <lineage>
        <taxon>Bacteria</taxon>
        <taxon>Pseudomonadati</taxon>
        <taxon>Pseudomonadota</taxon>
        <taxon>Gammaproteobacteria</taxon>
        <taxon>Pseudomonadales</taxon>
        <taxon>Pseudomonadaceae</taxon>
        <taxon>Pseudomonas</taxon>
    </lineage>
</organism>
<dbReference type="AlphaFoldDB" id="A0A396RWD6"/>
<evidence type="ECO:0000256" key="4">
    <source>
        <dbReference type="ARBA" id="ARBA00022989"/>
    </source>
</evidence>
<feature type="transmembrane region" description="Helical" evidence="6">
    <location>
        <begin position="336"/>
        <end position="357"/>
    </location>
</feature>
<feature type="transmembrane region" description="Helical" evidence="6">
    <location>
        <begin position="414"/>
        <end position="441"/>
    </location>
</feature>
<comment type="caution">
    <text evidence="8">The sequence shown here is derived from an EMBL/GenBank/DDBJ whole genome shotgun (WGS) entry which is preliminary data.</text>
</comment>
<keyword evidence="4 6" id="KW-1133">Transmembrane helix</keyword>
<evidence type="ECO:0000256" key="5">
    <source>
        <dbReference type="ARBA" id="ARBA00023136"/>
    </source>
</evidence>